<sequence length="531" mass="60608">MTNGRRLFSCSTSVDTLPALHGIRFLSIAWIVLDHQYLVYSSAPLSNAIILKEHISDWTRMYLFNGTVSVDTFLLLSGFLLSYLFLKAMKNKALGEFNIIPFYIHRYIRLTPAFAVVILLQGSLIYHFGSGPLWESGINSFTQPCQKFWWSSLLYIHNYINPNELCVGQSWYLAVDMQLYILSPLLLILMLKRPKQGVALIIFLIIVGIIIDFVIAYVYKFQPSLLGNAAAQNYQQSHIYLPTHARFVPWLMGLILGYIIHEARERPLKLSKLAIVSGWVAAIFVSVGSQNSPYRLQQLDYVYNRLQCSVFFALFRAGWTLGIAWVIFACVSGYGGPVNTVLSWRVWMPMSRLTYAIYLVHLPVLYIRIFALKSPLYFDDINVVSDFLGNLAISSAVAVLLSLCFESPTIILEKILMRRVCPNALTTELSMSRPMPRLDQELPLPDSQAVRCTLLSAKLLYDVFKSLRLIVSPHLLVYYNMKNKKKLGENPSKNAAALASARPHWVYLLEDRGRVADVDRDLIRYSRLRFF</sequence>
<organism evidence="3">
    <name type="scientific">Timema poppense</name>
    <name type="common">Walking stick</name>
    <dbReference type="NCBI Taxonomy" id="170557"/>
    <lineage>
        <taxon>Eukaryota</taxon>
        <taxon>Metazoa</taxon>
        <taxon>Ecdysozoa</taxon>
        <taxon>Arthropoda</taxon>
        <taxon>Hexapoda</taxon>
        <taxon>Insecta</taxon>
        <taxon>Pterygota</taxon>
        <taxon>Neoptera</taxon>
        <taxon>Polyneoptera</taxon>
        <taxon>Phasmatodea</taxon>
        <taxon>Timematodea</taxon>
        <taxon>Timematoidea</taxon>
        <taxon>Timematidae</taxon>
        <taxon>Timema</taxon>
    </lineage>
</organism>
<feature type="transmembrane region" description="Helical" evidence="1">
    <location>
        <begin position="239"/>
        <end position="261"/>
    </location>
</feature>
<dbReference type="GO" id="GO:0016747">
    <property type="term" value="F:acyltransferase activity, transferring groups other than amino-acyl groups"/>
    <property type="evidence" value="ECO:0007669"/>
    <property type="project" value="InterPro"/>
</dbReference>
<dbReference type="Pfam" id="PF01757">
    <property type="entry name" value="Acyl_transf_3"/>
    <property type="match status" value="1"/>
</dbReference>
<keyword evidence="1" id="KW-1133">Transmembrane helix</keyword>
<dbReference type="InterPro" id="IPR002656">
    <property type="entry name" value="Acyl_transf_3_dom"/>
</dbReference>
<feature type="transmembrane region" description="Helical" evidence="1">
    <location>
        <begin position="62"/>
        <end position="86"/>
    </location>
</feature>
<proteinExistence type="predicted"/>
<name>A0A7R9DGN8_TIMPO</name>
<feature type="transmembrane region" description="Helical" evidence="1">
    <location>
        <begin position="391"/>
        <end position="412"/>
    </location>
</feature>
<keyword evidence="1" id="KW-0472">Membrane</keyword>
<feature type="transmembrane region" description="Helical" evidence="1">
    <location>
        <begin position="198"/>
        <end position="219"/>
    </location>
</feature>
<dbReference type="EMBL" id="OD007864">
    <property type="protein sequence ID" value="CAD7414394.1"/>
    <property type="molecule type" value="Genomic_DNA"/>
</dbReference>
<protein>
    <recommendedName>
        <fullName evidence="2">Acyltransferase 3 domain-containing protein</fullName>
    </recommendedName>
</protein>
<dbReference type="PANTHER" id="PTHR11161:SF0">
    <property type="entry name" value="O-ACYLTRANSFERASE LIKE PROTEIN"/>
    <property type="match status" value="1"/>
</dbReference>
<dbReference type="PANTHER" id="PTHR11161">
    <property type="entry name" value="O-ACYLTRANSFERASE"/>
    <property type="match status" value="1"/>
</dbReference>
<evidence type="ECO:0000313" key="3">
    <source>
        <dbReference type="EMBL" id="CAD7414394.1"/>
    </source>
</evidence>
<reference evidence="3" key="1">
    <citation type="submission" date="2020-11" db="EMBL/GenBank/DDBJ databases">
        <authorList>
            <person name="Tran Van P."/>
        </authorList>
    </citation>
    <scope>NUCLEOTIDE SEQUENCE</scope>
</reference>
<evidence type="ECO:0000259" key="2">
    <source>
        <dbReference type="Pfam" id="PF01757"/>
    </source>
</evidence>
<gene>
    <name evidence="3" type="ORF">TPSB3V08_LOCUS9642</name>
</gene>
<evidence type="ECO:0000256" key="1">
    <source>
        <dbReference type="SAM" id="Phobius"/>
    </source>
</evidence>
<feature type="transmembrane region" description="Helical" evidence="1">
    <location>
        <begin position="107"/>
        <end position="128"/>
    </location>
</feature>
<dbReference type="InterPro" id="IPR052728">
    <property type="entry name" value="O2_lipid_transport_reg"/>
</dbReference>
<keyword evidence="1" id="KW-0812">Transmembrane</keyword>
<feature type="transmembrane region" description="Helical" evidence="1">
    <location>
        <begin position="273"/>
        <end position="290"/>
    </location>
</feature>
<feature type="transmembrane region" description="Helical" evidence="1">
    <location>
        <begin position="353"/>
        <end position="371"/>
    </location>
</feature>
<feature type="transmembrane region" description="Helical" evidence="1">
    <location>
        <begin position="171"/>
        <end position="191"/>
    </location>
</feature>
<accession>A0A7R9DGN8</accession>
<feature type="transmembrane region" description="Helical" evidence="1">
    <location>
        <begin position="310"/>
        <end position="332"/>
    </location>
</feature>
<feature type="domain" description="Acyltransferase 3" evidence="2">
    <location>
        <begin position="19"/>
        <end position="403"/>
    </location>
</feature>
<dbReference type="AlphaFoldDB" id="A0A7R9DGN8"/>